<evidence type="ECO:0000313" key="2">
    <source>
        <dbReference type="Proteomes" id="UP000054047"/>
    </source>
</evidence>
<dbReference type="Gene3D" id="1.20.58.60">
    <property type="match status" value="1"/>
</dbReference>
<evidence type="ECO:0008006" key="3">
    <source>
        <dbReference type="Google" id="ProtNLM"/>
    </source>
</evidence>
<dbReference type="SUPFAM" id="SSF46966">
    <property type="entry name" value="Spectrin repeat"/>
    <property type="match status" value="1"/>
</dbReference>
<keyword evidence="2" id="KW-1185">Reference proteome</keyword>
<dbReference type="OrthoDB" id="5863022at2759"/>
<gene>
    <name evidence="1" type="ORF">ANCDUO_05773</name>
</gene>
<sequence>MENEKWTDEVAIRKQLMAEQQAAGTRLQYYCEKKDAIPIKNGLVSLKHRFEKVASRSAERTKQLNAALDETRVWLNGVTDLLGWLDDLETKIPDDQLSTSNIDKLKQLLDEVKVGVYGCAGSLQ</sequence>
<accession>A0A0C2GXY3</accession>
<evidence type="ECO:0000313" key="1">
    <source>
        <dbReference type="EMBL" id="KIH63924.1"/>
    </source>
</evidence>
<dbReference type="Proteomes" id="UP000054047">
    <property type="component" value="Unassembled WGS sequence"/>
</dbReference>
<dbReference type="EMBL" id="KN728354">
    <property type="protein sequence ID" value="KIH63924.1"/>
    <property type="molecule type" value="Genomic_DNA"/>
</dbReference>
<proteinExistence type="predicted"/>
<name>A0A0C2GXY3_9BILA</name>
<reference evidence="1 2" key="1">
    <citation type="submission" date="2013-12" db="EMBL/GenBank/DDBJ databases">
        <title>Draft genome of the parsitic nematode Ancylostoma duodenale.</title>
        <authorList>
            <person name="Mitreva M."/>
        </authorList>
    </citation>
    <scope>NUCLEOTIDE SEQUENCE [LARGE SCALE GENOMIC DNA]</scope>
    <source>
        <strain evidence="1 2">Zhejiang</strain>
    </source>
</reference>
<dbReference type="AlphaFoldDB" id="A0A0C2GXY3"/>
<protein>
    <recommendedName>
        <fullName evidence="3">Spectrin repeat-containing domain protein</fullName>
    </recommendedName>
</protein>
<organism evidence="1 2">
    <name type="scientific">Ancylostoma duodenale</name>
    <dbReference type="NCBI Taxonomy" id="51022"/>
    <lineage>
        <taxon>Eukaryota</taxon>
        <taxon>Metazoa</taxon>
        <taxon>Ecdysozoa</taxon>
        <taxon>Nematoda</taxon>
        <taxon>Chromadorea</taxon>
        <taxon>Rhabditida</taxon>
        <taxon>Rhabditina</taxon>
        <taxon>Rhabditomorpha</taxon>
        <taxon>Strongyloidea</taxon>
        <taxon>Ancylostomatidae</taxon>
        <taxon>Ancylostomatinae</taxon>
        <taxon>Ancylostoma</taxon>
    </lineage>
</organism>